<dbReference type="InterPro" id="IPR005198">
    <property type="entry name" value="Glyco_hydro_76"/>
</dbReference>
<dbReference type="EC" id="3.2.1.101" evidence="3 8"/>
<evidence type="ECO:0000313" key="10">
    <source>
        <dbReference type="Proteomes" id="UP000235392"/>
    </source>
</evidence>
<evidence type="ECO:0000256" key="2">
    <source>
        <dbReference type="ARBA" id="ARBA00009699"/>
    </source>
</evidence>
<proteinExistence type="inferred from homology"/>
<dbReference type="SUPFAM" id="SSF48208">
    <property type="entry name" value="Six-hairpin glycosidases"/>
    <property type="match status" value="1"/>
</dbReference>
<dbReference type="Gene3D" id="1.50.10.20">
    <property type="match status" value="1"/>
</dbReference>
<evidence type="ECO:0000256" key="7">
    <source>
        <dbReference type="ARBA" id="ARBA00023295"/>
    </source>
</evidence>
<evidence type="ECO:0000256" key="3">
    <source>
        <dbReference type="ARBA" id="ARBA00012350"/>
    </source>
</evidence>
<dbReference type="InterPro" id="IPR014480">
    <property type="entry name" value="Mannan-1_6-alpha_mannosidase"/>
</dbReference>
<comment type="catalytic activity">
    <reaction evidence="1 8">
        <text>Random hydrolysis of (1-&gt;6)-alpha-D-mannosidic linkages in unbranched (1-&gt;6)-mannans.</text>
        <dbReference type="EC" id="3.2.1.101"/>
    </reaction>
</comment>
<evidence type="ECO:0000256" key="8">
    <source>
        <dbReference type="PIRNR" id="PIRNR016302"/>
    </source>
</evidence>
<dbReference type="EMBL" id="PGCI01000109">
    <property type="protein sequence ID" value="PLW39884.1"/>
    <property type="molecule type" value="Genomic_DNA"/>
</dbReference>
<evidence type="ECO:0000256" key="6">
    <source>
        <dbReference type="ARBA" id="ARBA00023180"/>
    </source>
</evidence>
<evidence type="ECO:0000313" key="9">
    <source>
        <dbReference type="EMBL" id="PLW39884.1"/>
    </source>
</evidence>
<accession>A0A2N5UQ49</accession>
<evidence type="ECO:0000256" key="5">
    <source>
        <dbReference type="ARBA" id="ARBA00022801"/>
    </source>
</evidence>
<dbReference type="Pfam" id="PF03663">
    <property type="entry name" value="Glyco_hydro_76"/>
    <property type="match status" value="1"/>
</dbReference>
<keyword evidence="5 8" id="KW-0378">Hydrolase</keyword>
<sequence>MKYPGRSLTKPFSSSRIEYTFEARIMRSAYGIILIGLLAMTGAAVSDRAPSLDVHDFQQLKQAACAAMRNLMSYFIPSSRGVFNETQTPWHESGMIWGLHFDYARWTGDTQYLDTVTRALFNQSNGDRHDFLAAGVKEQWNDDILWPSQAIVAAAEFYGRDSTLPNSNETWINLADKTYQEAGSQRDDKCGGGIYWYRDRADRKGSYKALITHSEFISQGARNYLITKDPQTLYQAKCILDWVISSGLANPGTGLLMDGVSVKNCTDFTTFQWSYNYGQWLGSLAWMHRASGDQRYLDMAAPYLDYSERTFASSNTSGIITELCEADASCNRDQQGFKAIYARNLAYLHQETTNITMKQTIENIIDTSVQAMARQSCDSNWNCGAIRTANNHTATVRSQHVSTALLVAAAGIHGGSSLVTGYTRTGY</sequence>
<organism evidence="9 10">
    <name type="scientific">Puccinia coronata f. sp. avenae</name>
    <dbReference type="NCBI Taxonomy" id="200324"/>
    <lineage>
        <taxon>Eukaryota</taxon>
        <taxon>Fungi</taxon>
        <taxon>Dikarya</taxon>
        <taxon>Basidiomycota</taxon>
        <taxon>Pucciniomycotina</taxon>
        <taxon>Pucciniomycetes</taxon>
        <taxon>Pucciniales</taxon>
        <taxon>Pucciniaceae</taxon>
        <taxon>Puccinia</taxon>
    </lineage>
</organism>
<evidence type="ECO:0000256" key="4">
    <source>
        <dbReference type="ARBA" id="ARBA00022729"/>
    </source>
</evidence>
<dbReference type="PANTHER" id="PTHR12145">
    <property type="entry name" value="MANNAN ENDO-1,6-ALPHA-MANNOSIDASE DCW1"/>
    <property type="match status" value="1"/>
</dbReference>
<evidence type="ECO:0000256" key="1">
    <source>
        <dbReference type="ARBA" id="ARBA00001452"/>
    </source>
</evidence>
<keyword evidence="6" id="KW-0325">Glycoprotein</keyword>
<dbReference type="GO" id="GO:0008496">
    <property type="term" value="F:mannan endo-1,6-alpha-mannosidase activity"/>
    <property type="evidence" value="ECO:0007669"/>
    <property type="project" value="UniProtKB-UniRule"/>
</dbReference>
<dbReference type="AlphaFoldDB" id="A0A2N5UQ49"/>
<dbReference type="PIRSF" id="PIRSF016302">
    <property type="entry name" value="Man_a_manosd"/>
    <property type="match status" value="1"/>
</dbReference>
<dbReference type="GO" id="GO:0009272">
    <property type="term" value="P:fungal-type cell wall biogenesis"/>
    <property type="evidence" value="ECO:0007669"/>
    <property type="project" value="TreeGrafter"/>
</dbReference>
<keyword evidence="4" id="KW-0732">Signal</keyword>
<dbReference type="PANTHER" id="PTHR12145:SF36">
    <property type="entry name" value="MANNAN ENDO-1,6-ALPHA-MANNOSIDASE DCW1"/>
    <property type="match status" value="1"/>
</dbReference>
<comment type="caution">
    <text evidence="9">The sequence shown here is derived from an EMBL/GenBank/DDBJ whole genome shotgun (WGS) entry which is preliminary data.</text>
</comment>
<comment type="similarity">
    <text evidence="2 8">Belongs to the glycosyl hydrolase 76 family.</text>
</comment>
<keyword evidence="7 8" id="KW-0326">Glycosidase</keyword>
<reference evidence="9 10" key="1">
    <citation type="submission" date="2017-11" db="EMBL/GenBank/DDBJ databases">
        <title>De novo assembly and phasing of dikaryotic genomes from two isolates of Puccinia coronata f. sp. avenae, the causal agent of oat crown rust.</title>
        <authorList>
            <person name="Miller M.E."/>
            <person name="Zhang Y."/>
            <person name="Omidvar V."/>
            <person name="Sperschneider J."/>
            <person name="Schwessinger B."/>
            <person name="Raley C."/>
            <person name="Palmer J.M."/>
            <person name="Garnica D."/>
            <person name="Upadhyaya N."/>
            <person name="Rathjen J."/>
            <person name="Taylor J.M."/>
            <person name="Park R.F."/>
            <person name="Dodds P.N."/>
            <person name="Hirsch C.D."/>
            <person name="Kianian S.F."/>
            <person name="Figueroa M."/>
        </authorList>
    </citation>
    <scope>NUCLEOTIDE SEQUENCE [LARGE SCALE GENOMIC DNA]</scope>
    <source>
        <strain evidence="9">12SD80</strain>
    </source>
</reference>
<dbReference type="GO" id="GO:0016052">
    <property type="term" value="P:carbohydrate catabolic process"/>
    <property type="evidence" value="ECO:0007669"/>
    <property type="project" value="InterPro"/>
</dbReference>
<protein>
    <recommendedName>
        <fullName evidence="3 8">Mannan endo-1,6-alpha-mannosidase</fullName>
        <ecNumber evidence="3 8">3.2.1.101</ecNumber>
    </recommendedName>
</protein>
<name>A0A2N5UQ49_9BASI</name>
<gene>
    <name evidence="9" type="ORF">PCASD_07881</name>
</gene>
<dbReference type="InterPro" id="IPR008928">
    <property type="entry name" value="6-hairpin_glycosidase_sf"/>
</dbReference>
<dbReference type="Proteomes" id="UP000235392">
    <property type="component" value="Unassembled WGS sequence"/>
</dbReference>